<evidence type="ECO:0000313" key="3">
    <source>
        <dbReference type="EMBL" id="OHT17880.1"/>
    </source>
</evidence>
<name>A0A1S1HBL6_9SPHN</name>
<dbReference type="EMBL" id="MIPT01000002">
    <property type="protein sequence ID" value="OHT17880.1"/>
    <property type="molecule type" value="Genomic_DNA"/>
</dbReference>
<protein>
    <recommendedName>
        <fullName evidence="2">Response regulatory domain-containing protein</fullName>
    </recommendedName>
</protein>
<gene>
    <name evidence="3" type="ORF">BHE75_04384</name>
</gene>
<sequence length="137" mass="14893">MTDIEMPGDMDGLALASTIRERWPETVVLVNSGRVRPEPEALPDRAGFIAKPYRAAELLHQLDVLMEEHGVPILSDGDILEAWHAAELAHAQADALDKPVTLAHAIAAEQAAIQRFGVGSHAAAYDARYPDAPEPRR</sequence>
<keyword evidence="4" id="KW-1185">Reference proteome</keyword>
<dbReference type="InterPro" id="IPR001789">
    <property type="entry name" value="Sig_transdc_resp-reg_receiver"/>
</dbReference>
<evidence type="ECO:0000256" key="1">
    <source>
        <dbReference type="PROSITE-ProRule" id="PRU00169"/>
    </source>
</evidence>
<dbReference type="Proteomes" id="UP000179467">
    <property type="component" value="Unassembled WGS sequence"/>
</dbReference>
<feature type="domain" description="Response regulatory" evidence="2">
    <location>
        <begin position="1"/>
        <end position="66"/>
    </location>
</feature>
<reference evidence="3 4" key="1">
    <citation type="submission" date="2016-09" db="EMBL/GenBank/DDBJ databases">
        <title>Metabolic pathway, cell adaptation mechanisms and a novel monoxygenase revealed through proteogenomic-transcription analysis of a Sphingomonas haloaromaticamans strain degrading the fungicide ortho-phenylphenol.</title>
        <authorList>
            <person name="Perruchon C."/>
            <person name="Papadopoulou E.S."/>
            <person name="Rousidou C."/>
            <person name="Vasileiadis S."/>
            <person name="Tanou G."/>
            <person name="Amoutzias G."/>
            <person name="Molassiotis A."/>
            <person name="Karpouzas D.G."/>
        </authorList>
    </citation>
    <scope>NUCLEOTIDE SEQUENCE [LARGE SCALE GENOMIC DNA]</scope>
    <source>
        <strain evidence="3 4">P3</strain>
    </source>
</reference>
<evidence type="ECO:0000259" key="2">
    <source>
        <dbReference type="PROSITE" id="PS50110"/>
    </source>
</evidence>
<dbReference type="PROSITE" id="PS50110">
    <property type="entry name" value="RESPONSE_REGULATORY"/>
    <property type="match status" value="1"/>
</dbReference>
<dbReference type="Gene3D" id="3.40.50.2300">
    <property type="match status" value="1"/>
</dbReference>
<dbReference type="SUPFAM" id="SSF52172">
    <property type="entry name" value="CheY-like"/>
    <property type="match status" value="1"/>
</dbReference>
<dbReference type="InterPro" id="IPR011006">
    <property type="entry name" value="CheY-like_superfamily"/>
</dbReference>
<keyword evidence="1" id="KW-0597">Phosphoprotein</keyword>
<feature type="modified residue" description="4-aspartylphosphate" evidence="1">
    <location>
        <position position="3"/>
    </location>
</feature>
<dbReference type="AlphaFoldDB" id="A0A1S1HBL6"/>
<comment type="caution">
    <text evidence="3">The sequence shown here is derived from an EMBL/GenBank/DDBJ whole genome shotgun (WGS) entry which is preliminary data.</text>
</comment>
<dbReference type="GO" id="GO:0000160">
    <property type="term" value="P:phosphorelay signal transduction system"/>
    <property type="evidence" value="ECO:0007669"/>
    <property type="project" value="InterPro"/>
</dbReference>
<accession>A0A1S1HBL6</accession>
<evidence type="ECO:0000313" key="4">
    <source>
        <dbReference type="Proteomes" id="UP000179467"/>
    </source>
</evidence>
<proteinExistence type="predicted"/>
<organism evidence="3 4">
    <name type="scientific">Edaphosphingomonas haloaromaticamans</name>
    <dbReference type="NCBI Taxonomy" id="653954"/>
    <lineage>
        <taxon>Bacteria</taxon>
        <taxon>Pseudomonadati</taxon>
        <taxon>Pseudomonadota</taxon>
        <taxon>Alphaproteobacteria</taxon>
        <taxon>Sphingomonadales</taxon>
        <taxon>Rhizorhabdaceae</taxon>
        <taxon>Edaphosphingomonas</taxon>
    </lineage>
</organism>